<dbReference type="PANTHER" id="PTHR23402">
    <property type="entry name" value="PROTEASE FAMILY C15 PYROGLUTAMYL-PEPTIDASE I-RELATED"/>
    <property type="match status" value="1"/>
</dbReference>
<dbReference type="Gene3D" id="3.40.630.20">
    <property type="entry name" value="Peptidase C15, pyroglutamyl peptidase I-like"/>
    <property type="match status" value="1"/>
</dbReference>
<accession>A0A8T9C3C7</accession>
<dbReference type="GO" id="GO:0008234">
    <property type="term" value="F:cysteine-type peptidase activity"/>
    <property type="evidence" value="ECO:0007669"/>
    <property type="project" value="UniProtKB-KW"/>
</dbReference>
<evidence type="ECO:0000313" key="5">
    <source>
        <dbReference type="EMBL" id="TVY67407.1"/>
    </source>
</evidence>
<evidence type="ECO:0000256" key="4">
    <source>
        <dbReference type="ARBA" id="ARBA00022807"/>
    </source>
</evidence>
<dbReference type="PANTHER" id="PTHR23402:SF1">
    <property type="entry name" value="PYROGLUTAMYL-PEPTIDASE I"/>
    <property type="match status" value="1"/>
</dbReference>
<comment type="similarity">
    <text evidence="1">Belongs to the peptidase C15 family.</text>
</comment>
<keyword evidence="4" id="KW-0788">Thiol protease</keyword>
<evidence type="ECO:0000256" key="1">
    <source>
        <dbReference type="ARBA" id="ARBA00006641"/>
    </source>
</evidence>
<dbReference type="OrthoDB" id="407146at2759"/>
<dbReference type="EMBL" id="QGMK01001578">
    <property type="protein sequence ID" value="TVY67407.1"/>
    <property type="molecule type" value="Genomic_DNA"/>
</dbReference>
<gene>
    <name evidence="5" type="primary">PGPEP1L</name>
    <name evidence="5" type="ORF">LSUE1_G008289</name>
</gene>
<protein>
    <submittedName>
        <fullName evidence="5">Pyroglutamyl-peptidase 1-like protein</fullName>
    </submittedName>
</protein>
<evidence type="ECO:0000313" key="6">
    <source>
        <dbReference type="Proteomes" id="UP000469558"/>
    </source>
</evidence>
<keyword evidence="3" id="KW-0378">Hydrolase</keyword>
<keyword evidence="6" id="KW-1185">Reference proteome</keyword>
<organism evidence="5 6">
    <name type="scientific">Lachnellula suecica</name>
    <dbReference type="NCBI Taxonomy" id="602035"/>
    <lineage>
        <taxon>Eukaryota</taxon>
        <taxon>Fungi</taxon>
        <taxon>Dikarya</taxon>
        <taxon>Ascomycota</taxon>
        <taxon>Pezizomycotina</taxon>
        <taxon>Leotiomycetes</taxon>
        <taxon>Helotiales</taxon>
        <taxon>Lachnaceae</taxon>
        <taxon>Lachnellula</taxon>
    </lineage>
</organism>
<dbReference type="GO" id="GO:0006508">
    <property type="term" value="P:proteolysis"/>
    <property type="evidence" value="ECO:0007669"/>
    <property type="project" value="UniProtKB-KW"/>
</dbReference>
<reference evidence="5 6" key="1">
    <citation type="submission" date="2018-05" db="EMBL/GenBank/DDBJ databases">
        <title>Genome sequencing and assembly of the regulated plant pathogen Lachnellula willkommii and related sister species for the development of diagnostic species identification markers.</title>
        <authorList>
            <person name="Giroux E."/>
            <person name="Bilodeau G."/>
        </authorList>
    </citation>
    <scope>NUCLEOTIDE SEQUENCE [LARGE SCALE GENOMIC DNA]</scope>
    <source>
        <strain evidence="5 6">CBS 268.59</strain>
    </source>
</reference>
<dbReference type="Proteomes" id="UP000469558">
    <property type="component" value="Unassembled WGS sequence"/>
</dbReference>
<name>A0A8T9C3C7_9HELO</name>
<sequence>MSEEQFESDLTVLVTGFSVCPFCPQSLFSGSNWPGISRHQTNPSFEIIKLLPAKLSHKGLTIRIITHATPLKAEYHWLLTTIPPILEENQPDIVLHIGLAVERNYFAIEKGAPREGYQQYPDVSRKVFTKAEGKKAWGKSPDRLESSIDFEDVVSRWKKSVQKSVDVRGSDDVGTYVCGFVYYLSLEHFWKRGDGEAKVVFFHAPLLKGEKELMEGKEITIGLIGAIAEKCMTSP</sequence>
<dbReference type="InterPro" id="IPR036440">
    <property type="entry name" value="Peptidase_C15-like_sf"/>
</dbReference>
<dbReference type="AlphaFoldDB" id="A0A8T9C3C7"/>
<evidence type="ECO:0000256" key="2">
    <source>
        <dbReference type="ARBA" id="ARBA00022670"/>
    </source>
</evidence>
<dbReference type="SUPFAM" id="SSF53182">
    <property type="entry name" value="Pyrrolidone carboxyl peptidase (pyroglutamate aminopeptidase)"/>
    <property type="match status" value="1"/>
</dbReference>
<evidence type="ECO:0000256" key="3">
    <source>
        <dbReference type="ARBA" id="ARBA00022801"/>
    </source>
</evidence>
<dbReference type="InterPro" id="IPR016125">
    <property type="entry name" value="Peptidase_C15-like"/>
</dbReference>
<keyword evidence="2" id="KW-0645">Protease</keyword>
<comment type="caution">
    <text evidence="5">The sequence shown here is derived from an EMBL/GenBank/DDBJ whole genome shotgun (WGS) entry which is preliminary data.</text>
</comment>
<dbReference type="Pfam" id="PF01470">
    <property type="entry name" value="Peptidase_C15"/>
    <property type="match status" value="1"/>
</dbReference>
<proteinExistence type="inferred from homology"/>